<sequence>MDDQNRHVDEHLLDGNDDQEQSQPVNEFPDLEKGDLAFLNMAGMNNDADLDVIMGRYFKTLNGMGATLESVFLLMRLGEEATTLERKLLWASESHINVFQLFSRLTSIHEARAIFVRRKDALMAAIGPNPSDVQESAIITRAKESVPKGLNYHVVRSSKEIMEMYQSIAKIEAKSVFVCVNGSGIINLPATVTLPSLTSLKIRLTSGELVGKLPERISCLWIDGSLIPSKSNSLSLFGMSVLQTLIINNCDTLKLLLSQTDKNVPIKIIVSLCKSQKYVCEKHIRAVSHLNLSFRIVIVPDRKYNSRLITENVAVKRTPFSIEWELSSTRTLIKSRSLLNANFPKILLSSK</sequence>
<accession>A0A0K0FAW9</accession>
<feature type="region of interest" description="Disordered" evidence="1">
    <location>
        <begin position="1"/>
        <end position="27"/>
    </location>
</feature>
<evidence type="ECO:0000313" key="3">
    <source>
        <dbReference type="WBParaSite" id="SVE_0597500.1"/>
    </source>
</evidence>
<protein>
    <submittedName>
        <fullName evidence="3">Disease resistance protein</fullName>
    </submittedName>
</protein>
<proteinExistence type="predicted"/>
<dbReference type="WBParaSite" id="SVE_0597500.1">
    <property type="protein sequence ID" value="SVE_0597500.1"/>
    <property type="gene ID" value="SVE_0597500"/>
</dbReference>
<reference evidence="2" key="1">
    <citation type="submission" date="2014-07" db="EMBL/GenBank/DDBJ databases">
        <authorList>
            <person name="Martin A.A"/>
            <person name="De Silva N."/>
        </authorList>
    </citation>
    <scope>NUCLEOTIDE SEQUENCE</scope>
</reference>
<keyword evidence="2" id="KW-1185">Reference proteome</keyword>
<evidence type="ECO:0000256" key="1">
    <source>
        <dbReference type="SAM" id="MobiDB-lite"/>
    </source>
</evidence>
<evidence type="ECO:0000313" key="2">
    <source>
        <dbReference type="Proteomes" id="UP000035680"/>
    </source>
</evidence>
<feature type="compositionally biased region" description="Basic and acidic residues" evidence="1">
    <location>
        <begin position="1"/>
        <end position="14"/>
    </location>
</feature>
<reference evidence="3" key="2">
    <citation type="submission" date="2015-08" db="UniProtKB">
        <authorList>
            <consortium name="WormBaseParasite"/>
        </authorList>
    </citation>
    <scope>IDENTIFICATION</scope>
</reference>
<name>A0A0K0FAW9_STRVS</name>
<dbReference type="AlphaFoldDB" id="A0A0K0FAW9"/>
<organism evidence="2 3">
    <name type="scientific">Strongyloides venezuelensis</name>
    <name type="common">Threadworm</name>
    <dbReference type="NCBI Taxonomy" id="75913"/>
    <lineage>
        <taxon>Eukaryota</taxon>
        <taxon>Metazoa</taxon>
        <taxon>Ecdysozoa</taxon>
        <taxon>Nematoda</taxon>
        <taxon>Chromadorea</taxon>
        <taxon>Rhabditida</taxon>
        <taxon>Tylenchina</taxon>
        <taxon>Panagrolaimomorpha</taxon>
        <taxon>Strongyloidoidea</taxon>
        <taxon>Strongyloididae</taxon>
        <taxon>Strongyloides</taxon>
    </lineage>
</organism>
<dbReference type="Proteomes" id="UP000035680">
    <property type="component" value="Unassembled WGS sequence"/>
</dbReference>